<evidence type="ECO:0000256" key="1">
    <source>
        <dbReference type="SAM" id="MobiDB-lite"/>
    </source>
</evidence>
<comment type="caution">
    <text evidence="2">The sequence shown here is derived from an EMBL/GenBank/DDBJ whole genome shotgun (WGS) entry which is preliminary data.</text>
</comment>
<proteinExistence type="predicted"/>
<reference evidence="2" key="1">
    <citation type="submission" date="2023-03" db="EMBL/GenBank/DDBJ databases">
        <title>Massive genome expansion in bonnet fungi (Mycena s.s.) driven by repeated elements and novel gene families across ecological guilds.</title>
        <authorList>
            <consortium name="Lawrence Berkeley National Laboratory"/>
            <person name="Harder C.B."/>
            <person name="Miyauchi S."/>
            <person name="Viragh M."/>
            <person name="Kuo A."/>
            <person name="Thoen E."/>
            <person name="Andreopoulos B."/>
            <person name="Lu D."/>
            <person name="Skrede I."/>
            <person name="Drula E."/>
            <person name="Henrissat B."/>
            <person name="Morin E."/>
            <person name="Kohler A."/>
            <person name="Barry K."/>
            <person name="LaButti K."/>
            <person name="Morin E."/>
            <person name="Salamov A."/>
            <person name="Lipzen A."/>
            <person name="Mereny Z."/>
            <person name="Hegedus B."/>
            <person name="Baldrian P."/>
            <person name="Stursova M."/>
            <person name="Weitz H."/>
            <person name="Taylor A."/>
            <person name="Grigoriev I.V."/>
            <person name="Nagy L.G."/>
            <person name="Martin F."/>
            <person name="Kauserud H."/>
        </authorList>
    </citation>
    <scope>NUCLEOTIDE SEQUENCE</scope>
    <source>
        <strain evidence="2">9144</strain>
    </source>
</reference>
<feature type="compositionally biased region" description="Polar residues" evidence="1">
    <location>
        <begin position="16"/>
        <end position="26"/>
    </location>
</feature>
<protein>
    <submittedName>
        <fullName evidence="2">Uncharacterized protein</fullName>
    </submittedName>
</protein>
<sequence>MSTQTQPQPWFGAPSTPRQRPGSRSGSVHEDIPPAEGEDSFEQPENIQNIQEALEIKYPDMPKLVDLRGSLDPTQADPTSEIQSIKANFPSKQLFYILDPLLRQRRYSCLRAGATMFEKEHLRKVKVVTKRLALQVFPRELQLLEKVLSRAEAQNRLDSDGMGFRLIDKEYQILQQVLFMLKLTAEDAFRMAGKTPPTLPSWGADDDSELFYCMNDFEILAVCFVAEVEHFLVQLSTYYDFVSRKPITQNADVLKAAQEIIRESTRARSMPRDVDVKNTKNYFGFDFGEHRPVKSEPVEPVRSTSKPAFIREGTTGLGNILGANSSSNNARLAEILQPMAPSFDAHPHGFTVSVDPAEAEQFRRMGSQPPDRGRETPPRMPSRQGSDSGRRSQRPLGPGYPARGSAPDPDDDPSDSDDDGWDGRRSSWFNPVSGNCSHQRASV</sequence>
<evidence type="ECO:0000313" key="3">
    <source>
        <dbReference type="Proteomes" id="UP001219525"/>
    </source>
</evidence>
<dbReference type="EMBL" id="JARJCW010000004">
    <property type="protein sequence ID" value="KAJ7226153.1"/>
    <property type="molecule type" value="Genomic_DNA"/>
</dbReference>
<accession>A0AAD6YQH1</accession>
<feature type="compositionally biased region" description="Acidic residues" evidence="1">
    <location>
        <begin position="408"/>
        <end position="420"/>
    </location>
</feature>
<feature type="region of interest" description="Disordered" evidence="1">
    <location>
        <begin position="1"/>
        <end position="44"/>
    </location>
</feature>
<gene>
    <name evidence="2" type="ORF">GGX14DRAFT_386827</name>
</gene>
<keyword evidence="3" id="KW-1185">Reference proteome</keyword>
<evidence type="ECO:0000313" key="2">
    <source>
        <dbReference type="EMBL" id="KAJ7226153.1"/>
    </source>
</evidence>
<dbReference type="AlphaFoldDB" id="A0AAD6YQH1"/>
<feature type="compositionally biased region" description="Polar residues" evidence="1">
    <location>
        <begin position="429"/>
        <end position="443"/>
    </location>
</feature>
<feature type="region of interest" description="Disordered" evidence="1">
    <location>
        <begin position="361"/>
        <end position="443"/>
    </location>
</feature>
<organism evidence="2 3">
    <name type="scientific">Mycena pura</name>
    <dbReference type="NCBI Taxonomy" id="153505"/>
    <lineage>
        <taxon>Eukaryota</taxon>
        <taxon>Fungi</taxon>
        <taxon>Dikarya</taxon>
        <taxon>Basidiomycota</taxon>
        <taxon>Agaricomycotina</taxon>
        <taxon>Agaricomycetes</taxon>
        <taxon>Agaricomycetidae</taxon>
        <taxon>Agaricales</taxon>
        <taxon>Marasmiineae</taxon>
        <taxon>Mycenaceae</taxon>
        <taxon>Mycena</taxon>
    </lineage>
</organism>
<name>A0AAD6YQH1_9AGAR</name>
<dbReference type="Proteomes" id="UP001219525">
    <property type="component" value="Unassembled WGS sequence"/>
</dbReference>